<keyword evidence="2" id="KW-0812">Transmembrane</keyword>
<feature type="domain" description="DUF58" evidence="3">
    <location>
        <begin position="228"/>
        <end position="337"/>
    </location>
</feature>
<sequence>MTSTPIEGPKETSPSPELKKNSKPVFTLTLANRTLQLTREGGGFVVLVLGIGLGAINTGNNLLYLILAMCCSLIAVSGILSETILKNISVSATSPRSIYAEDPTSLFLTISNNKKIFPSYSIQFDAPAEFKGRFALESPLYVLHLPAGSTIQKSVRLVAFHRGKQTLNAIRISTGFPFGFFIKSKIIPLNLEVIAYPAIYQIELPEPSEIATDGEGLIKQRGDDLLALREFQTGDPLDNVHWKSSAKTGTLRVKEFAAGGRNSFTIVLNLEAPKTDNVLTRQDVEEKIKESASLIFHLIQRGDEVSLKTQNFESEFGNSPQHLEALMRYLALFETASSPETIQT</sequence>
<accession>A0A7T0BYY8</accession>
<dbReference type="KEGG" id="nli:G3M70_17010"/>
<dbReference type="EMBL" id="CP048685">
    <property type="protein sequence ID" value="QPJ63482.1"/>
    <property type="molecule type" value="Genomic_DNA"/>
</dbReference>
<reference evidence="4 5" key="1">
    <citation type="submission" date="2020-02" db="EMBL/GenBank/DDBJ databases">
        <title>Genomic and physiological characterization of two novel Nitrospinaceae genera.</title>
        <authorList>
            <person name="Mueller A.J."/>
            <person name="Jung M.-Y."/>
            <person name="Strachan C.R."/>
            <person name="Herbold C.W."/>
            <person name="Kirkegaard R.H."/>
            <person name="Daims H."/>
        </authorList>
    </citation>
    <scope>NUCLEOTIDE SEQUENCE [LARGE SCALE GENOMIC DNA]</scope>
    <source>
        <strain evidence="4">EB</strain>
    </source>
</reference>
<dbReference type="Proteomes" id="UP000594688">
    <property type="component" value="Chromosome"/>
</dbReference>
<evidence type="ECO:0000313" key="5">
    <source>
        <dbReference type="Proteomes" id="UP000594688"/>
    </source>
</evidence>
<organism evidence="4 5">
    <name type="scientific">Candidatus Nitronauta litoralis</name>
    <dbReference type="NCBI Taxonomy" id="2705533"/>
    <lineage>
        <taxon>Bacteria</taxon>
        <taxon>Pseudomonadati</taxon>
        <taxon>Nitrospinota/Tectimicrobiota group</taxon>
        <taxon>Nitrospinota</taxon>
        <taxon>Nitrospinia</taxon>
        <taxon>Nitrospinales</taxon>
        <taxon>Nitrospinaceae</taxon>
        <taxon>Candidatus Nitronauta</taxon>
    </lineage>
</organism>
<evidence type="ECO:0000256" key="2">
    <source>
        <dbReference type="SAM" id="Phobius"/>
    </source>
</evidence>
<evidence type="ECO:0000313" key="4">
    <source>
        <dbReference type="EMBL" id="QPJ63482.1"/>
    </source>
</evidence>
<keyword evidence="2" id="KW-1133">Transmembrane helix</keyword>
<evidence type="ECO:0000259" key="3">
    <source>
        <dbReference type="Pfam" id="PF01882"/>
    </source>
</evidence>
<feature type="region of interest" description="Disordered" evidence="1">
    <location>
        <begin position="1"/>
        <end position="20"/>
    </location>
</feature>
<proteinExistence type="predicted"/>
<gene>
    <name evidence="4" type="ORF">G3M70_17010</name>
</gene>
<dbReference type="Pfam" id="PF01882">
    <property type="entry name" value="DUF58"/>
    <property type="match status" value="1"/>
</dbReference>
<feature type="transmembrane region" description="Helical" evidence="2">
    <location>
        <begin position="62"/>
        <end position="80"/>
    </location>
</feature>
<dbReference type="AlphaFoldDB" id="A0A7T0BYY8"/>
<evidence type="ECO:0000256" key="1">
    <source>
        <dbReference type="SAM" id="MobiDB-lite"/>
    </source>
</evidence>
<protein>
    <submittedName>
        <fullName evidence="4">DUF58 domain-containing protein</fullName>
    </submittedName>
</protein>
<name>A0A7T0BYY8_9BACT</name>
<dbReference type="PANTHER" id="PTHR34351:SF1">
    <property type="entry name" value="SLR1927 PROTEIN"/>
    <property type="match status" value="1"/>
</dbReference>
<keyword evidence="2" id="KW-0472">Membrane</keyword>
<feature type="transmembrane region" description="Helical" evidence="2">
    <location>
        <begin position="37"/>
        <end position="56"/>
    </location>
</feature>
<dbReference type="PANTHER" id="PTHR34351">
    <property type="entry name" value="SLR1927 PROTEIN-RELATED"/>
    <property type="match status" value="1"/>
</dbReference>
<dbReference type="InterPro" id="IPR002881">
    <property type="entry name" value="DUF58"/>
</dbReference>